<keyword evidence="3" id="KW-1185">Reference proteome</keyword>
<sequence length="74" mass="8784">MNFKELVFKELKKLTKKTFDLNTQIKELNIDSLDLVILVSDLESKLKIEIKDEELMKLKTIEDIINIIEQKHIK</sequence>
<evidence type="ECO:0000313" key="3">
    <source>
        <dbReference type="Proteomes" id="UP001431935"/>
    </source>
</evidence>
<proteinExistence type="predicted"/>
<protein>
    <submittedName>
        <fullName evidence="2">Phosphopantetheine-binding protein</fullName>
    </submittedName>
</protein>
<dbReference type="PROSITE" id="PS50075">
    <property type="entry name" value="CARRIER"/>
    <property type="match status" value="1"/>
</dbReference>
<dbReference type="SUPFAM" id="SSF47336">
    <property type="entry name" value="ACP-like"/>
    <property type="match status" value="1"/>
</dbReference>
<accession>A0ABZ2AL04</accession>
<evidence type="ECO:0000313" key="2">
    <source>
        <dbReference type="EMBL" id="WVN21582.1"/>
    </source>
</evidence>
<dbReference type="RefSeq" id="WP_330463613.1">
    <property type="nucleotide sequence ID" value="NZ_CP143578.1"/>
</dbReference>
<reference evidence="2" key="1">
    <citation type="submission" date="2024-01" db="EMBL/GenBank/DDBJ databases">
        <title>Complete genome sequence of Mycoplasma gateae strain 3700.</title>
        <authorList>
            <person name="Spergser J."/>
        </authorList>
    </citation>
    <scope>NUCLEOTIDE SEQUENCE [LARGE SCALE GENOMIC DNA]</scope>
    <source>
        <strain evidence="2">3700</strain>
    </source>
</reference>
<dbReference type="EMBL" id="CP143578">
    <property type="protein sequence ID" value="WVN21582.1"/>
    <property type="molecule type" value="Genomic_DNA"/>
</dbReference>
<name>A0ABZ2AL04_9BACT</name>
<dbReference type="InterPro" id="IPR036736">
    <property type="entry name" value="ACP-like_sf"/>
</dbReference>
<feature type="domain" description="Carrier" evidence="1">
    <location>
        <begin position="1"/>
        <end position="72"/>
    </location>
</feature>
<dbReference type="Pfam" id="PF00550">
    <property type="entry name" value="PP-binding"/>
    <property type="match status" value="1"/>
</dbReference>
<dbReference type="Gene3D" id="1.10.1200.10">
    <property type="entry name" value="ACP-like"/>
    <property type="match status" value="1"/>
</dbReference>
<dbReference type="Proteomes" id="UP001431935">
    <property type="component" value="Chromosome"/>
</dbReference>
<dbReference type="InterPro" id="IPR009081">
    <property type="entry name" value="PP-bd_ACP"/>
</dbReference>
<gene>
    <name evidence="2" type="ORF">V2E26_01140</name>
</gene>
<organism evidence="2 3">
    <name type="scientific">Metamycoplasma gateae</name>
    <dbReference type="NCBI Taxonomy" id="35769"/>
    <lineage>
        <taxon>Bacteria</taxon>
        <taxon>Bacillati</taxon>
        <taxon>Mycoplasmatota</taxon>
        <taxon>Mycoplasmoidales</taxon>
        <taxon>Metamycoplasmataceae</taxon>
        <taxon>Metamycoplasma</taxon>
    </lineage>
</organism>
<evidence type="ECO:0000259" key="1">
    <source>
        <dbReference type="PROSITE" id="PS50075"/>
    </source>
</evidence>